<protein>
    <submittedName>
        <fullName evidence="2">Uncharacterized protein</fullName>
    </submittedName>
</protein>
<gene>
    <name evidence="2" type="ORF">ACFP3R_26950</name>
</gene>
<dbReference type="RefSeq" id="WP_380639613.1">
    <property type="nucleotide sequence ID" value="NZ_JBHSQO010000035.1"/>
</dbReference>
<reference evidence="3" key="1">
    <citation type="journal article" date="2019" name="Int. J. Syst. Evol. Microbiol.">
        <title>The Global Catalogue of Microorganisms (GCM) 10K type strain sequencing project: providing services to taxonomists for standard genome sequencing and annotation.</title>
        <authorList>
            <consortium name="The Broad Institute Genomics Platform"/>
            <consortium name="The Broad Institute Genome Sequencing Center for Infectious Disease"/>
            <person name="Wu L."/>
            <person name="Ma J."/>
        </authorList>
    </citation>
    <scope>NUCLEOTIDE SEQUENCE [LARGE SCALE GENOMIC DNA]</scope>
    <source>
        <strain evidence="3">CGMCC 4.7246</strain>
    </source>
</reference>
<name>A0ABW1PDL1_9PSEU</name>
<keyword evidence="3" id="KW-1185">Reference proteome</keyword>
<feature type="region of interest" description="Disordered" evidence="1">
    <location>
        <begin position="131"/>
        <end position="150"/>
    </location>
</feature>
<dbReference type="Proteomes" id="UP001596220">
    <property type="component" value="Unassembled WGS sequence"/>
</dbReference>
<comment type="caution">
    <text evidence="2">The sequence shown here is derived from an EMBL/GenBank/DDBJ whole genome shotgun (WGS) entry which is preliminary data.</text>
</comment>
<sequence length="325" mass="34763">MSRTLRTNVVKVLGALASAGALCWVFLPPAVDVIDRPRTVAEGSRPLLVFSTEGGETDHELHAHFTGDVGGDITAWFGVRTVDADATEYEQLGVRVTFFGPDLPGEVTCQGKPVPTAAWDDLGAGARSAFAADRTSRKRGAHPRGALAEDPVSASFPQWAGTVNTAVKRNTAEDRNAAALHCVVPAAWVWTRTPRRLTALLPQVNYNGVQDRTDHQSDLLGSVALNRDPDWVLSESYPEAGVDAFSVNQELTQHWVGKKGQEHNFGYLTQPDLLFAARGTDQDDVRALTIAGIVLGIAGSLVVSALARLVDVVAELVAPERPTGT</sequence>
<proteinExistence type="predicted"/>
<evidence type="ECO:0000256" key="1">
    <source>
        <dbReference type="SAM" id="MobiDB-lite"/>
    </source>
</evidence>
<organism evidence="2 3">
    <name type="scientific">Saccharothrix lopnurensis</name>
    <dbReference type="NCBI Taxonomy" id="1670621"/>
    <lineage>
        <taxon>Bacteria</taxon>
        <taxon>Bacillati</taxon>
        <taxon>Actinomycetota</taxon>
        <taxon>Actinomycetes</taxon>
        <taxon>Pseudonocardiales</taxon>
        <taxon>Pseudonocardiaceae</taxon>
        <taxon>Saccharothrix</taxon>
    </lineage>
</organism>
<evidence type="ECO:0000313" key="2">
    <source>
        <dbReference type="EMBL" id="MFC6092927.1"/>
    </source>
</evidence>
<evidence type="ECO:0000313" key="3">
    <source>
        <dbReference type="Proteomes" id="UP001596220"/>
    </source>
</evidence>
<accession>A0ABW1PDL1</accession>
<dbReference type="EMBL" id="JBHSQO010000035">
    <property type="protein sequence ID" value="MFC6092927.1"/>
    <property type="molecule type" value="Genomic_DNA"/>
</dbReference>